<sequence>MDAFGAAVNAFSLIDLSSRLVIKLAAYVSDVKSAEDSRKRFAAELVRSVQVLEALKSLLQRLQEESSPKSKDHLKAAILFFEENATQTSNLYKELKAFVDWVEKDTTNQRRMGIFQKMKWPLQGKKKVEKLMPELSRNIELFTLMLSVESCHSSIEMRRMLQDITTITHSSHTSLYEIHEHLDRLESLRSMMLDAGSAIINAFRTLGKPLPGETKCLVGRRSSPNLFFF</sequence>
<gene>
    <name evidence="1" type="ORF">QCA50_006508</name>
</gene>
<dbReference type="EMBL" id="JASBNA010000007">
    <property type="protein sequence ID" value="KAK7689869.1"/>
    <property type="molecule type" value="Genomic_DNA"/>
</dbReference>
<accession>A0AAW0GEZ8</accession>
<evidence type="ECO:0000313" key="1">
    <source>
        <dbReference type="EMBL" id="KAK7689869.1"/>
    </source>
</evidence>
<reference evidence="1 2" key="1">
    <citation type="submission" date="2022-09" db="EMBL/GenBank/DDBJ databases">
        <authorList>
            <person name="Palmer J.M."/>
        </authorList>
    </citation>
    <scope>NUCLEOTIDE SEQUENCE [LARGE SCALE GENOMIC DNA]</scope>
    <source>
        <strain evidence="1 2">DSM 7382</strain>
    </source>
</reference>
<protein>
    <recommendedName>
        <fullName evidence="3">NACHT-NTPase and P-loop NTPases N-terminal domain-containing protein</fullName>
    </recommendedName>
</protein>
<dbReference type="AlphaFoldDB" id="A0AAW0GEZ8"/>
<evidence type="ECO:0000313" key="2">
    <source>
        <dbReference type="Proteomes" id="UP001385951"/>
    </source>
</evidence>
<evidence type="ECO:0008006" key="3">
    <source>
        <dbReference type="Google" id="ProtNLM"/>
    </source>
</evidence>
<name>A0AAW0GEZ8_9APHY</name>
<comment type="caution">
    <text evidence="1">The sequence shown here is derived from an EMBL/GenBank/DDBJ whole genome shotgun (WGS) entry which is preliminary data.</text>
</comment>
<organism evidence="1 2">
    <name type="scientific">Cerrena zonata</name>
    <dbReference type="NCBI Taxonomy" id="2478898"/>
    <lineage>
        <taxon>Eukaryota</taxon>
        <taxon>Fungi</taxon>
        <taxon>Dikarya</taxon>
        <taxon>Basidiomycota</taxon>
        <taxon>Agaricomycotina</taxon>
        <taxon>Agaricomycetes</taxon>
        <taxon>Polyporales</taxon>
        <taxon>Cerrenaceae</taxon>
        <taxon>Cerrena</taxon>
    </lineage>
</organism>
<proteinExistence type="predicted"/>
<keyword evidence="2" id="KW-1185">Reference proteome</keyword>
<dbReference type="Proteomes" id="UP001385951">
    <property type="component" value="Unassembled WGS sequence"/>
</dbReference>